<feature type="domain" description="RNA polymerase sigma-70 region 4" evidence="7">
    <location>
        <begin position="196"/>
        <end position="245"/>
    </location>
</feature>
<evidence type="ECO:0000256" key="5">
    <source>
        <dbReference type="SAM" id="MobiDB-lite"/>
    </source>
</evidence>
<comment type="caution">
    <text evidence="8">The sequence shown here is derived from an EMBL/GenBank/DDBJ whole genome shotgun (WGS) entry which is preliminary data.</text>
</comment>
<dbReference type="SUPFAM" id="SSF88659">
    <property type="entry name" value="Sigma3 and sigma4 domains of RNA polymerase sigma factors"/>
    <property type="match status" value="2"/>
</dbReference>
<evidence type="ECO:0000256" key="3">
    <source>
        <dbReference type="ARBA" id="ARBA00023125"/>
    </source>
</evidence>
<dbReference type="InterPro" id="IPR013324">
    <property type="entry name" value="RNA_pol_sigma_r3/r4-like"/>
</dbReference>
<dbReference type="InterPro" id="IPR007627">
    <property type="entry name" value="RNA_pol_sigma70_r2"/>
</dbReference>
<dbReference type="RefSeq" id="WP_244024337.1">
    <property type="nucleotide sequence ID" value="NZ_JALHLF010000188.1"/>
</dbReference>
<evidence type="ECO:0000259" key="6">
    <source>
        <dbReference type="Pfam" id="PF04542"/>
    </source>
</evidence>
<dbReference type="InterPro" id="IPR007630">
    <property type="entry name" value="RNA_pol_sigma70_r4"/>
</dbReference>
<dbReference type="InterPro" id="IPR013325">
    <property type="entry name" value="RNA_pol_sigma_r2"/>
</dbReference>
<keyword evidence="3" id="KW-0238">DNA-binding</keyword>
<dbReference type="SUPFAM" id="SSF88946">
    <property type="entry name" value="Sigma2 domain of RNA polymerase sigma factors"/>
    <property type="match status" value="1"/>
</dbReference>
<evidence type="ECO:0000256" key="4">
    <source>
        <dbReference type="ARBA" id="ARBA00023163"/>
    </source>
</evidence>
<reference evidence="8" key="1">
    <citation type="submission" date="2022-03" db="EMBL/GenBank/DDBJ databases">
        <title>Identification of a novel bacterium isolated from mangrove sediments.</title>
        <authorList>
            <person name="Pan X."/>
        </authorList>
    </citation>
    <scope>NUCLEOTIDE SEQUENCE</scope>
    <source>
        <strain evidence="8">B1949</strain>
    </source>
</reference>
<dbReference type="Proteomes" id="UP001162881">
    <property type="component" value="Unassembled WGS sequence"/>
</dbReference>
<keyword evidence="2" id="KW-0731">Sigma factor</keyword>
<dbReference type="Pfam" id="PF04542">
    <property type="entry name" value="Sigma70_r2"/>
    <property type="match status" value="1"/>
</dbReference>
<dbReference type="NCBIfam" id="TIGR02937">
    <property type="entry name" value="sigma70-ECF"/>
    <property type="match status" value="1"/>
</dbReference>
<gene>
    <name evidence="8" type="ORF">MTR62_20215</name>
</gene>
<feature type="region of interest" description="Disordered" evidence="5">
    <location>
        <begin position="1"/>
        <end position="25"/>
    </location>
</feature>
<evidence type="ECO:0000313" key="9">
    <source>
        <dbReference type="Proteomes" id="UP001162881"/>
    </source>
</evidence>
<keyword evidence="9" id="KW-1185">Reference proteome</keyword>
<evidence type="ECO:0000259" key="7">
    <source>
        <dbReference type="Pfam" id="PF04545"/>
    </source>
</evidence>
<evidence type="ECO:0000313" key="8">
    <source>
        <dbReference type="EMBL" id="MCJ2184991.1"/>
    </source>
</evidence>
<name>A0ABT0BIV8_9SPHN</name>
<evidence type="ECO:0000256" key="2">
    <source>
        <dbReference type="ARBA" id="ARBA00023082"/>
    </source>
</evidence>
<dbReference type="InterPro" id="IPR014284">
    <property type="entry name" value="RNA_pol_sigma-70_dom"/>
</dbReference>
<proteinExistence type="predicted"/>
<dbReference type="InterPro" id="IPR000943">
    <property type="entry name" value="RNA_pol_sigma70"/>
</dbReference>
<feature type="compositionally biased region" description="Polar residues" evidence="5">
    <location>
        <begin position="11"/>
        <end position="20"/>
    </location>
</feature>
<dbReference type="CDD" id="cd06171">
    <property type="entry name" value="Sigma70_r4"/>
    <property type="match status" value="1"/>
</dbReference>
<organism evidence="8 9">
    <name type="scientific">Novosphingobium organovorum</name>
    <dbReference type="NCBI Taxonomy" id="2930092"/>
    <lineage>
        <taxon>Bacteria</taxon>
        <taxon>Pseudomonadati</taxon>
        <taxon>Pseudomonadota</taxon>
        <taxon>Alphaproteobacteria</taxon>
        <taxon>Sphingomonadales</taxon>
        <taxon>Sphingomonadaceae</taxon>
        <taxon>Novosphingobium</taxon>
    </lineage>
</organism>
<keyword evidence="1" id="KW-0805">Transcription regulation</keyword>
<accession>A0ABT0BIV8</accession>
<dbReference type="Pfam" id="PF04545">
    <property type="entry name" value="Sigma70_r4"/>
    <property type="match status" value="1"/>
</dbReference>
<dbReference type="EMBL" id="JALHLF010000188">
    <property type="protein sequence ID" value="MCJ2184991.1"/>
    <property type="molecule type" value="Genomic_DNA"/>
</dbReference>
<feature type="domain" description="RNA polymerase sigma-70 region 2" evidence="6">
    <location>
        <begin position="33"/>
        <end position="101"/>
    </location>
</feature>
<sequence>MKQDQGAFSPPTYSVGTRSSRLGGHREEVADRVRRFLPMVRRLAWHVNGTGRSGIELEDLMQAGLVALTECAQKHSGPTEDGFAAYAKMRVRGAMVDLVRKTVPMSRGASERRKQIEAKENELRGVLGRSPEARELAEALGIAPAELAQMQGSSQPMRFESIDEVYSDQNIAFAAETKDSLDLLADEEMREAVIAALTDLPERLRLVISLYFVEELNLSEIAEVLQVSVPRVHQLKAQALAKLRESLDGVADIL</sequence>
<dbReference type="PRINTS" id="PR00046">
    <property type="entry name" value="SIGMA70FCT"/>
</dbReference>
<dbReference type="Gene3D" id="1.20.140.160">
    <property type="match status" value="1"/>
</dbReference>
<dbReference type="PANTHER" id="PTHR30385">
    <property type="entry name" value="SIGMA FACTOR F FLAGELLAR"/>
    <property type="match status" value="1"/>
</dbReference>
<evidence type="ECO:0000256" key="1">
    <source>
        <dbReference type="ARBA" id="ARBA00023015"/>
    </source>
</evidence>
<protein>
    <submittedName>
        <fullName evidence="8">Sigma-70 family RNA polymerase sigma factor</fullName>
    </submittedName>
</protein>
<dbReference type="Gene3D" id="1.10.1740.10">
    <property type="match status" value="1"/>
</dbReference>
<keyword evidence="4" id="KW-0804">Transcription</keyword>